<dbReference type="PROSITE" id="PS50977">
    <property type="entry name" value="HTH_TETR_2"/>
    <property type="match status" value="1"/>
</dbReference>
<protein>
    <submittedName>
        <fullName evidence="5">TetR family transcriptional regulator</fullName>
    </submittedName>
</protein>
<evidence type="ECO:0000256" key="1">
    <source>
        <dbReference type="ARBA" id="ARBA00022491"/>
    </source>
</evidence>
<dbReference type="Pfam" id="PF00440">
    <property type="entry name" value="TetR_N"/>
    <property type="match status" value="1"/>
</dbReference>
<dbReference type="Gene3D" id="1.10.10.60">
    <property type="entry name" value="Homeodomain-like"/>
    <property type="match status" value="1"/>
</dbReference>
<accession>A0A4Y1XN73</accession>
<dbReference type="OrthoDB" id="881297at2"/>
<dbReference type="PRINTS" id="PR00455">
    <property type="entry name" value="HTHTETR"/>
</dbReference>
<dbReference type="InterPro" id="IPR001647">
    <property type="entry name" value="HTH_TetR"/>
</dbReference>
<evidence type="ECO:0000256" key="2">
    <source>
        <dbReference type="ARBA" id="ARBA00023015"/>
    </source>
</evidence>
<keyword evidence="3" id="KW-0238">DNA-binding</keyword>
<accession>A0A4Y1WW89</accession>
<proteinExistence type="predicted"/>
<keyword evidence="1" id="KW-0678">Repressor</keyword>
<evidence type="ECO:0000313" key="6">
    <source>
        <dbReference type="Proteomes" id="UP000318946"/>
    </source>
</evidence>
<dbReference type="GO" id="GO:0000976">
    <property type="term" value="F:transcription cis-regulatory region binding"/>
    <property type="evidence" value="ECO:0007669"/>
    <property type="project" value="TreeGrafter"/>
</dbReference>
<keyword evidence="6" id="KW-1185">Reference proteome</keyword>
<keyword evidence="2" id="KW-0805">Transcription regulation</keyword>
<dbReference type="InterPro" id="IPR009057">
    <property type="entry name" value="Homeodomain-like_sf"/>
</dbReference>
<dbReference type="RefSeq" id="WP_141413499.1">
    <property type="nucleotide sequence ID" value="NZ_CAJLSR010000002.1"/>
</dbReference>
<name>A0A3D3YNF9_9BACT</name>
<dbReference type="Proteomes" id="UP000318946">
    <property type="component" value="Chromosome"/>
</dbReference>
<evidence type="ECO:0000256" key="3">
    <source>
        <dbReference type="ARBA" id="ARBA00023125"/>
    </source>
</evidence>
<dbReference type="Gene3D" id="1.10.357.10">
    <property type="entry name" value="Tetracycline Repressor, domain 2"/>
    <property type="match status" value="1"/>
</dbReference>
<organism evidence="5 6">
    <name type="scientific">Alistipes communis</name>
    <dbReference type="NCBI Taxonomy" id="2585118"/>
    <lineage>
        <taxon>Bacteria</taxon>
        <taxon>Pseudomonadati</taxon>
        <taxon>Bacteroidota</taxon>
        <taxon>Bacteroidia</taxon>
        <taxon>Bacteroidales</taxon>
        <taxon>Rikenellaceae</taxon>
        <taxon>Alistipes</taxon>
    </lineage>
</organism>
<accession>A0A3D3YNF9</accession>
<dbReference type="PANTHER" id="PTHR30055">
    <property type="entry name" value="HTH-TYPE TRANSCRIPTIONAL REGULATOR RUTR"/>
    <property type="match status" value="1"/>
</dbReference>
<dbReference type="SUPFAM" id="SSF46689">
    <property type="entry name" value="Homeodomain-like"/>
    <property type="match status" value="1"/>
</dbReference>
<dbReference type="AlphaFoldDB" id="A0A3D3YNF9"/>
<evidence type="ECO:0000313" key="5">
    <source>
        <dbReference type="EMBL" id="BBL05343.1"/>
    </source>
</evidence>
<dbReference type="PANTHER" id="PTHR30055:SF175">
    <property type="entry name" value="HTH-TYPE TRANSCRIPTIONAL REPRESSOR KSTR2"/>
    <property type="match status" value="1"/>
</dbReference>
<dbReference type="EMBL" id="AP019735">
    <property type="protein sequence ID" value="BBL05343.1"/>
    <property type="molecule type" value="Genomic_DNA"/>
</dbReference>
<sequence length="207" mass="23983">MSMQRETIIQLAAEMFVGQGIKAVRMDDIARHIGVSKRTIYEQFGDKEELLYQCLSYYVREQDRRHAELGAQAKNVLEAMLLVFGDVMDKAEISHRLQSNLRRFYPKVYERLVAERRNRDGLEQFKIALSRGVEEGYFQGIVNFDLAITLLRYSVEGLIVRKDVLLSHNMSTNEALVFLVVNFLRGISTEKGMRLIDDFLEKQNGKK</sequence>
<reference evidence="6" key="1">
    <citation type="submission" date="2019-06" db="EMBL/GenBank/DDBJ databases">
        <title>Alistipes onderdonkii subsp. vulgaris subsp. nov., Alistipes dispar sp. nov. and Alistipes communis sp. nov., isolated from human faeces, and creation of Alistipes onderdonkii subsp. onderdonkii subsp. nov.</title>
        <authorList>
            <person name="Sakamoto M."/>
            <person name="Ikeyama N."/>
            <person name="Ogata Y."/>
            <person name="Suda W."/>
            <person name="Iino T."/>
            <person name="Hattori M."/>
            <person name="Ohkuma M."/>
        </authorList>
    </citation>
    <scope>NUCLEOTIDE SEQUENCE [LARGE SCALE GENOMIC DNA]</scope>
    <source>
        <strain evidence="6">5CBH24</strain>
    </source>
</reference>
<keyword evidence="4" id="KW-0804">Transcription</keyword>
<dbReference type="STRING" id="1118061.GCA_000311925_00062"/>
<dbReference type="InterPro" id="IPR050109">
    <property type="entry name" value="HTH-type_TetR-like_transc_reg"/>
</dbReference>
<evidence type="ECO:0000256" key="4">
    <source>
        <dbReference type="ARBA" id="ARBA00023163"/>
    </source>
</evidence>
<dbReference type="KEGG" id="acou:A5CBH24_26560"/>
<gene>
    <name evidence="5" type="ORF">A5CBH24_26560</name>
</gene>
<dbReference type="GO" id="GO:0003700">
    <property type="term" value="F:DNA-binding transcription factor activity"/>
    <property type="evidence" value="ECO:0007669"/>
    <property type="project" value="TreeGrafter"/>
</dbReference>